<dbReference type="GO" id="GO:0006777">
    <property type="term" value="P:Mo-molybdopterin cofactor biosynthetic process"/>
    <property type="evidence" value="ECO:0007669"/>
    <property type="project" value="UniProtKB-UniRule"/>
</dbReference>
<dbReference type="EMBL" id="FZOJ01000026">
    <property type="protein sequence ID" value="SNS89746.1"/>
    <property type="molecule type" value="Genomic_DNA"/>
</dbReference>
<proteinExistence type="inferred from homology"/>
<dbReference type="GO" id="GO:0061599">
    <property type="term" value="F:molybdopterin molybdotransferase activity"/>
    <property type="evidence" value="ECO:0007669"/>
    <property type="project" value="UniProtKB-UniRule"/>
</dbReference>
<keyword evidence="4" id="KW-1185">Reference proteome</keyword>
<dbReference type="GO" id="GO:0016779">
    <property type="term" value="F:nucleotidyltransferase activity"/>
    <property type="evidence" value="ECO:0007669"/>
    <property type="project" value="UniProtKB-KW"/>
</dbReference>
<sequence length="339" mass="37096">MKKIKVEDAVGSVLAHDLTKIVPGEFKGAAFKKGHIVKTEDIIELKNMGKNHIHVLELREDEIHEDDAALRIAKAVVGEGFTLEGPSEGKVNIKSTERGLLKINTKVLELINDIDLIMLATLHNNTLVEKNKVVAATRIIPLTIKKREIHKIESICRNMGKVVTIKKLKPLRVGIIVTGTEVYEGRIKDRFGPILEEKVRIYGGQLVDTKYVPDDTDEITKALKALIDKGAEIILTSGGMSVDADDVTPTAIAQISNHVVTYGSPVLPGAMFMLAYKDKTAILGVPACGMYHRITVLDLVFPRILAGEILTKKDITSLAHGGLCQNCEVCLYPICPLGK</sequence>
<dbReference type="PANTHER" id="PTHR10192">
    <property type="entry name" value="MOLYBDOPTERIN BIOSYNTHESIS PROTEIN"/>
    <property type="match status" value="1"/>
</dbReference>
<dbReference type="Gene3D" id="3.40.980.10">
    <property type="entry name" value="MoaB/Mog-like domain"/>
    <property type="match status" value="1"/>
</dbReference>
<organism evidence="3 4">
    <name type="scientific">Anaerovirgula multivorans</name>
    <dbReference type="NCBI Taxonomy" id="312168"/>
    <lineage>
        <taxon>Bacteria</taxon>
        <taxon>Bacillati</taxon>
        <taxon>Bacillota</taxon>
        <taxon>Clostridia</taxon>
        <taxon>Peptostreptococcales</taxon>
        <taxon>Natronincolaceae</taxon>
        <taxon>Anaerovirgula</taxon>
    </lineage>
</organism>
<dbReference type="InterPro" id="IPR036425">
    <property type="entry name" value="MoaB/Mog-like_dom_sf"/>
</dbReference>
<comment type="similarity">
    <text evidence="1">Belongs to the MoeA family.</text>
</comment>
<gene>
    <name evidence="3" type="ORF">SAMN05446037_102626</name>
</gene>
<keyword evidence="1" id="KW-0501">Molybdenum cofactor biosynthesis</keyword>
<dbReference type="SMART" id="SM00852">
    <property type="entry name" value="MoCF_biosynth"/>
    <property type="match status" value="1"/>
</dbReference>
<keyword evidence="3" id="KW-0548">Nucleotidyltransferase</keyword>
<dbReference type="GO" id="GO:0005829">
    <property type="term" value="C:cytosol"/>
    <property type="evidence" value="ECO:0007669"/>
    <property type="project" value="TreeGrafter"/>
</dbReference>
<evidence type="ECO:0000256" key="1">
    <source>
        <dbReference type="RuleBase" id="RU365090"/>
    </source>
</evidence>
<keyword evidence="1" id="KW-0460">Magnesium</keyword>
<dbReference type="Pfam" id="PF00994">
    <property type="entry name" value="MoCF_biosynth"/>
    <property type="match status" value="1"/>
</dbReference>
<accession>A0A239I774</accession>
<dbReference type="Proteomes" id="UP000198304">
    <property type="component" value="Unassembled WGS sequence"/>
</dbReference>
<comment type="pathway">
    <text evidence="1">Cofactor biosynthesis; molybdopterin biosynthesis.</text>
</comment>
<keyword evidence="1 3" id="KW-0808">Transferase</keyword>
<protein>
    <recommendedName>
        <fullName evidence="1">Molybdopterin molybdenumtransferase</fullName>
        <ecNumber evidence="1">2.10.1.1</ecNumber>
    </recommendedName>
</protein>
<comment type="catalytic activity">
    <reaction evidence="1">
        <text>adenylyl-molybdopterin + molybdate = Mo-molybdopterin + AMP + H(+)</text>
        <dbReference type="Rhea" id="RHEA:35047"/>
        <dbReference type="ChEBI" id="CHEBI:15378"/>
        <dbReference type="ChEBI" id="CHEBI:36264"/>
        <dbReference type="ChEBI" id="CHEBI:62727"/>
        <dbReference type="ChEBI" id="CHEBI:71302"/>
        <dbReference type="ChEBI" id="CHEBI:456215"/>
    </reaction>
</comment>
<keyword evidence="1" id="KW-0479">Metal-binding</keyword>
<feature type="domain" description="MoaB/Mog" evidence="2">
    <location>
        <begin position="174"/>
        <end position="306"/>
    </location>
</feature>
<dbReference type="InterPro" id="IPR038987">
    <property type="entry name" value="MoeA-like"/>
</dbReference>
<dbReference type="CDD" id="cd03522">
    <property type="entry name" value="MoeA_like"/>
    <property type="match status" value="1"/>
</dbReference>
<comment type="cofactor">
    <cofactor evidence="1">
        <name>Mg(2+)</name>
        <dbReference type="ChEBI" id="CHEBI:18420"/>
    </cofactor>
</comment>
<dbReference type="EC" id="2.10.1.1" evidence="1"/>
<reference evidence="3 4" key="1">
    <citation type="submission" date="2017-06" db="EMBL/GenBank/DDBJ databases">
        <authorList>
            <person name="Kim H.J."/>
            <person name="Triplett B.A."/>
        </authorList>
    </citation>
    <scope>NUCLEOTIDE SEQUENCE [LARGE SCALE GENOMIC DNA]</scope>
    <source>
        <strain evidence="3 4">SCA</strain>
    </source>
</reference>
<dbReference type="GO" id="GO:0046872">
    <property type="term" value="F:metal ion binding"/>
    <property type="evidence" value="ECO:0007669"/>
    <property type="project" value="UniProtKB-UniRule"/>
</dbReference>
<dbReference type="SUPFAM" id="SSF53218">
    <property type="entry name" value="Molybdenum cofactor biosynthesis proteins"/>
    <property type="match status" value="1"/>
</dbReference>
<dbReference type="RefSeq" id="WP_089284505.1">
    <property type="nucleotide sequence ID" value="NZ_FZOJ01000026.1"/>
</dbReference>
<dbReference type="InterPro" id="IPR001453">
    <property type="entry name" value="MoaB/Mog_dom"/>
</dbReference>
<evidence type="ECO:0000313" key="4">
    <source>
        <dbReference type="Proteomes" id="UP000198304"/>
    </source>
</evidence>
<comment type="function">
    <text evidence="1">Catalyzes the insertion of molybdate into adenylated molybdopterin with the concomitant release of AMP.</text>
</comment>
<name>A0A239I774_9FIRM</name>
<dbReference type="UniPathway" id="UPA00344"/>
<dbReference type="AlphaFoldDB" id="A0A239I774"/>
<evidence type="ECO:0000313" key="3">
    <source>
        <dbReference type="EMBL" id="SNS89746.1"/>
    </source>
</evidence>
<evidence type="ECO:0000259" key="2">
    <source>
        <dbReference type="SMART" id="SM00852"/>
    </source>
</evidence>
<dbReference type="OrthoDB" id="9767940at2"/>
<dbReference type="PANTHER" id="PTHR10192:SF28">
    <property type="entry name" value="MOLYBDOPTERIN MOLYBDENUMTRANSFERASE"/>
    <property type="match status" value="1"/>
</dbReference>
<keyword evidence="1" id="KW-0500">Molybdenum</keyword>